<sequence length="143" mass="15556">MEISSIALAFGILLLLVAAWFGFYYLANPPLKDPDAIARITGNCGDTMELALGIVGDRVQRTRHWTDGCSVSNQCIEATAMLAQGKDIGELKGINMMHIMELTGQLPDTHLHCAQLAETTLQRAVADYLQKRGPESCHTGHSC</sequence>
<accession>A0A1M7YBJ0</accession>
<gene>
    <name evidence="3" type="ORF">SAMN02745220_03180</name>
</gene>
<feature type="transmembrane region" description="Helical" evidence="1">
    <location>
        <begin position="6"/>
        <end position="27"/>
    </location>
</feature>
<dbReference type="EMBL" id="FRFE01000016">
    <property type="protein sequence ID" value="SHO49949.1"/>
    <property type="molecule type" value="Genomic_DNA"/>
</dbReference>
<keyword evidence="4" id="KW-1185">Reference proteome</keyword>
<evidence type="ECO:0000313" key="3">
    <source>
        <dbReference type="EMBL" id="SHO49949.1"/>
    </source>
</evidence>
<dbReference type="CDD" id="cd06664">
    <property type="entry name" value="IscU_like"/>
    <property type="match status" value="1"/>
</dbReference>
<dbReference type="SUPFAM" id="SSF82649">
    <property type="entry name" value="SufE/NifU"/>
    <property type="match status" value="1"/>
</dbReference>
<dbReference type="GO" id="GO:0016226">
    <property type="term" value="P:iron-sulfur cluster assembly"/>
    <property type="evidence" value="ECO:0007669"/>
    <property type="project" value="InterPro"/>
</dbReference>
<dbReference type="Gene3D" id="3.90.1010.10">
    <property type="match status" value="1"/>
</dbReference>
<evidence type="ECO:0000259" key="2">
    <source>
        <dbReference type="Pfam" id="PF01592"/>
    </source>
</evidence>
<evidence type="ECO:0000313" key="4">
    <source>
        <dbReference type="Proteomes" id="UP000184603"/>
    </source>
</evidence>
<keyword evidence="1" id="KW-1133">Transmembrane helix</keyword>
<protein>
    <submittedName>
        <fullName evidence="3">NifU homolog involved in Fe-S cluster formation</fullName>
    </submittedName>
</protein>
<dbReference type="GO" id="GO:0005506">
    <property type="term" value="F:iron ion binding"/>
    <property type="evidence" value="ECO:0007669"/>
    <property type="project" value="InterPro"/>
</dbReference>
<dbReference type="Proteomes" id="UP000184603">
    <property type="component" value="Unassembled WGS sequence"/>
</dbReference>
<dbReference type="Pfam" id="PF01592">
    <property type="entry name" value="NifU_N"/>
    <property type="match status" value="1"/>
</dbReference>
<reference evidence="3 4" key="1">
    <citation type="submission" date="2016-12" db="EMBL/GenBank/DDBJ databases">
        <authorList>
            <person name="Song W.-J."/>
            <person name="Kurnit D.M."/>
        </authorList>
    </citation>
    <scope>NUCLEOTIDE SEQUENCE [LARGE SCALE GENOMIC DNA]</scope>
    <source>
        <strain evidence="3 4">DSM 18488</strain>
    </source>
</reference>
<keyword evidence="1" id="KW-0472">Membrane</keyword>
<name>A0A1M7YBJ0_9BACT</name>
<dbReference type="OrthoDB" id="5420642at2"/>
<dbReference type="STRING" id="1121416.SAMN02745220_03180"/>
<dbReference type="RefSeq" id="WP_073614653.1">
    <property type="nucleotide sequence ID" value="NZ_FRFE01000016.1"/>
</dbReference>
<dbReference type="AlphaFoldDB" id="A0A1M7YBJ0"/>
<dbReference type="GO" id="GO:0051536">
    <property type="term" value="F:iron-sulfur cluster binding"/>
    <property type="evidence" value="ECO:0007669"/>
    <property type="project" value="InterPro"/>
</dbReference>
<organism evidence="3 4">
    <name type="scientific">Desulfopila aestuarii DSM 18488</name>
    <dbReference type="NCBI Taxonomy" id="1121416"/>
    <lineage>
        <taxon>Bacteria</taxon>
        <taxon>Pseudomonadati</taxon>
        <taxon>Thermodesulfobacteriota</taxon>
        <taxon>Desulfobulbia</taxon>
        <taxon>Desulfobulbales</taxon>
        <taxon>Desulfocapsaceae</taxon>
        <taxon>Desulfopila</taxon>
    </lineage>
</organism>
<evidence type="ECO:0000256" key="1">
    <source>
        <dbReference type="SAM" id="Phobius"/>
    </source>
</evidence>
<feature type="domain" description="NIF system FeS cluster assembly NifU N-terminal" evidence="2">
    <location>
        <begin position="43"/>
        <end position="132"/>
    </location>
</feature>
<dbReference type="InterPro" id="IPR002871">
    <property type="entry name" value="NIF_FeS_clus_asmbl_NifU_N"/>
</dbReference>
<proteinExistence type="predicted"/>
<keyword evidence="1" id="KW-0812">Transmembrane</keyword>